<accession>A0A381UCW9</accession>
<dbReference type="PIRSF" id="PIRSF002181">
    <property type="entry name" value="Ribosomal_L13"/>
    <property type="match status" value="1"/>
</dbReference>
<dbReference type="GO" id="GO:0003729">
    <property type="term" value="F:mRNA binding"/>
    <property type="evidence" value="ECO:0007669"/>
    <property type="project" value="UniProtKB-ARBA"/>
</dbReference>
<sequence length="142" mass="15941">MKTFSIKQSEIEKNWILADAEGKILGRFAAEIAQLLKGKHKPTYTPHMDMGDCVVIINAEKIVLTGSKEKNKTYFSHSGYPGATSFVDVEQVRRTYPERILESAIKGMLPKNKLGRKMMTHLRIYAGSDHPHAAQNPSVLDK</sequence>
<dbReference type="PANTHER" id="PTHR11545:SF2">
    <property type="entry name" value="LARGE RIBOSOMAL SUBUNIT PROTEIN UL13M"/>
    <property type="match status" value="1"/>
</dbReference>
<dbReference type="SUPFAM" id="SSF52161">
    <property type="entry name" value="Ribosomal protein L13"/>
    <property type="match status" value="1"/>
</dbReference>
<dbReference type="NCBIfam" id="TIGR01066">
    <property type="entry name" value="rplM_bact"/>
    <property type="match status" value="1"/>
</dbReference>
<evidence type="ECO:0008006" key="5">
    <source>
        <dbReference type="Google" id="ProtNLM"/>
    </source>
</evidence>
<dbReference type="InterPro" id="IPR036899">
    <property type="entry name" value="Ribosomal_uL13_sf"/>
</dbReference>
<name>A0A381UCW9_9ZZZZ</name>
<dbReference type="InterPro" id="IPR005822">
    <property type="entry name" value="Ribosomal_uL13"/>
</dbReference>
<comment type="similarity">
    <text evidence="1">Belongs to the universal ribosomal protein uL13 family.</text>
</comment>
<dbReference type="CDD" id="cd00392">
    <property type="entry name" value="Ribosomal_L13"/>
    <property type="match status" value="1"/>
</dbReference>
<gene>
    <name evidence="4" type="ORF">METZ01_LOCUS78051</name>
</gene>
<dbReference type="PROSITE" id="PS00783">
    <property type="entry name" value="RIBOSOMAL_L13"/>
    <property type="match status" value="1"/>
</dbReference>
<dbReference type="Gene3D" id="3.90.1180.10">
    <property type="entry name" value="Ribosomal protein L13"/>
    <property type="match status" value="1"/>
</dbReference>
<dbReference type="Pfam" id="PF00572">
    <property type="entry name" value="Ribosomal_L13"/>
    <property type="match status" value="1"/>
</dbReference>
<dbReference type="GO" id="GO:0006412">
    <property type="term" value="P:translation"/>
    <property type="evidence" value="ECO:0007669"/>
    <property type="project" value="InterPro"/>
</dbReference>
<evidence type="ECO:0000313" key="4">
    <source>
        <dbReference type="EMBL" id="SVA25197.1"/>
    </source>
</evidence>
<reference evidence="4" key="1">
    <citation type="submission" date="2018-05" db="EMBL/GenBank/DDBJ databases">
        <authorList>
            <person name="Lanie J.A."/>
            <person name="Ng W.-L."/>
            <person name="Kazmierczak K.M."/>
            <person name="Andrzejewski T.M."/>
            <person name="Davidsen T.M."/>
            <person name="Wayne K.J."/>
            <person name="Tettelin H."/>
            <person name="Glass J.I."/>
            <person name="Rusch D."/>
            <person name="Podicherti R."/>
            <person name="Tsui H.-C.T."/>
            <person name="Winkler M.E."/>
        </authorList>
    </citation>
    <scope>NUCLEOTIDE SEQUENCE</scope>
</reference>
<dbReference type="InterPro" id="IPR023563">
    <property type="entry name" value="Ribosomal_uL13_CS"/>
</dbReference>
<dbReference type="HAMAP" id="MF_01366">
    <property type="entry name" value="Ribosomal_uL13"/>
    <property type="match status" value="1"/>
</dbReference>
<protein>
    <recommendedName>
        <fullName evidence="5">50S ribosomal protein L13</fullName>
    </recommendedName>
</protein>
<dbReference type="InterPro" id="IPR005823">
    <property type="entry name" value="Ribosomal_uL13_bac-type"/>
</dbReference>
<dbReference type="GO" id="GO:0022625">
    <property type="term" value="C:cytosolic large ribosomal subunit"/>
    <property type="evidence" value="ECO:0007669"/>
    <property type="project" value="TreeGrafter"/>
</dbReference>
<keyword evidence="3" id="KW-0687">Ribonucleoprotein</keyword>
<keyword evidence="2" id="KW-0689">Ribosomal protein</keyword>
<dbReference type="FunFam" id="3.90.1180.10:FF:000001">
    <property type="entry name" value="50S ribosomal protein L13"/>
    <property type="match status" value="1"/>
</dbReference>
<evidence type="ECO:0000256" key="3">
    <source>
        <dbReference type="ARBA" id="ARBA00023274"/>
    </source>
</evidence>
<evidence type="ECO:0000256" key="2">
    <source>
        <dbReference type="ARBA" id="ARBA00022980"/>
    </source>
</evidence>
<proteinExistence type="inferred from homology"/>
<evidence type="ECO:0000256" key="1">
    <source>
        <dbReference type="ARBA" id="ARBA00006227"/>
    </source>
</evidence>
<dbReference type="EMBL" id="UINC01006056">
    <property type="protein sequence ID" value="SVA25197.1"/>
    <property type="molecule type" value="Genomic_DNA"/>
</dbReference>
<dbReference type="GO" id="GO:0017148">
    <property type="term" value="P:negative regulation of translation"/>
    <property type="evidence" value="ECO:0007669"/>
    <property type="project" value="TreeGrafter"/>
</dbReference>
<dbReference type="PANTHER" id="PTHR11545">
    <property type="entry name" value="RIBOSOMAL PROTEIN L13"/>
    <property type="match status" value="1"/>
</dbReference>
<dbReference type="AlphaFoldDB" id="A0A381UCW9"/>
<organism evidence="4">
    <name type="scientific">marine metagenome</name>
    <dbReference type="NCBI Taxonomy" id="408172"/>
    <lineage>
        <taxon>unclassified sequences</taxon>
        <taxon>metagenomes</taxon>
        <taxon>ecological metagenomes</taxon>
    </lineage>
</organism>
<dbReference type="GO" id="GO:0003735">
    <property type="term" value="F:structural constituent of ribosome"/>
    <property type="evidence" value="ECO:0007669"/>
    <property type="project" value="InterPro"/>
</dbReference>